<dbReference type="AlphaFoldDB" id="A0A848LFD3"/>
<dbReference type="GO" id="GO:0051301">
    <property type="term" value="P:cell division"/>
    <property type="evidence" value="ECO:0007669"/>
    <property type="project" value="InterPro"/>
</dbReference>
<evidence type="ECO:0000256" key="7">
    <source>
        <dbReference type="SAM" id="MobiDB-lite"/>
    </source>
</evidence>
<evidence type="ECO:0000256" key="6">
    <source>
        <dbReference type="HAMAP-Rule" id="MF_02204"/>
    </source>
</evidence>
<sequence>MHKTLLPLLLGLGLMGCAARPKTPTVTDASAATSTPATSTARTERAAEDADRDGQAALIPLSLDPVYFELDSATLRPEFRQTLEQLADGLRQRPGTRVTVSGHTCELGTTEYNLALGQRRAAVVRDYLRRLGVDASRIRTLSFGEERPLDDSHSEEAQNRNRRAEFSFSSDDASRGSSL</sequence>
<dbReference type="Proteomes" id="UP000518300">
    <property type="component" value="Unassembled WGS sequence"/>
</dbReference>
<dbReference type="InterPro" id="IPR006664">
    <property type="entry name" value="OMP_bac"/>
</dbReference>
<dbReference type="InterPro" id="IPR036737">
    <property type="entry name" value="OmpA-like_sf"/>
</dbReference>
<dbReference type="GO" id="GO:0009279">
    <property type="term" value="C:cell outer membrane"/>
    <property type="evidence" value="ECO:0007669"/>
    <property type="project" value="UniProtKB-SubCell"/>
</dbReference>
<evidence type="ECO:0000256" key="8">
    <source>
        <dbReference type="SAM" id="SignalP"/>
    </source>
</evidence>
<dbReference type="InterPro" id="IPR006665">
    <property type="entry name" value="OmpA-like"/>
</dbReference>
<feature type="chain" id="PRO_5032473576" description="Peptidoglycan-associated lipoprotein" evidence="8">
    <location>
        <begin position="19"/>
        <end position="179"/>
    </location>
</feature>
<dbReference type="PRINTS" id="PR01023">
    <property type="entry name" value="NAFLGMOTY"/>
</dbReference>
<feature type="region of interest" description="Disordered" evidence="7">
    <location>
        <begin position="22"/>
        <end position="51"/>
    </location>
</feature>
<proteinExistence type="inferred from homology"/>
<keyword evidence="1 6" id="KW-0732">Signal</keyword>
<dbReference type="RefSeq" id="WP_169344318.1">
    <property type="nucleotide sequence ID" value="NZ_JABBJJ010000030.1"/>
</dbReference>
<dbReference type="HAMAP" id="MF_02204">
    <property type="entry name" value="Pal"/>
    <property type="match status" value="1"/>
</dbReference>
<keyword evidence="11" id="KW-1185">Reference proteome</keyword>
<dbReference type="SUPFAM" id="SSF103088">
    <property type="entry name" value="OmpA-like"/>
    <property type="match status" value="1"/>
</dbReference>
<dbReference type="CDD" id="cd07185">
    <property type="entry name" value="OmpA_C-like"/>
    <property type="match status" value="1"/>
</dbReference>
<evidence type="ECO:0000256" key="3">
    <source>
        <dbReference type="ARBA" id="ARBA00023139"/>
    </source>
</evidence>
<dbReference type="PANTHER" id="PTHR30329:SF21">
    <property type="entry name" value="LIPOPROTEIN YIAD-RELATED"/>
    <property type="match status" value="1"/>
</dbReference>
<evidence type="ECO:0000256" key="5">
    <source>
        <dbReference type="ARBA" id="ARBA00023288"/>
    </source>
</evidence>
<feature type="compositionally biased region" description="Basic and acidic residues" evidence="7">
    <location>
        <begin position="145"/>
        <end position="165"/>
    </location>
</feature>
<reference evidence="10 11" key="1">
    <citation type="submission" date="2020-04" db="EMBL/GenBank/DDBJ databases">
        <title>Draft genome of Pyxidicoccus fallax type strain.</title>
        <authorList>
            <person name="Whitworth D.E."/>
        </authorList>
    </citation>
    <scope>NUCLEOTIDE SEQUENCE [LARGE SCALE GENOMIC DNA]</scope>
    <source>
        <strain evidence="10 11">DSM 14698</strain>
    </source>
</reference>
<keyword evidence="2 6" id="KW-0472">Membrane</keyword>
<feature type="compositionally biased region" description="Low complexity" evidence="7">
    <location>
        <begin position="23"/>
        <end position="41"/>
    </location>
</feature>
<dbReference type="InterPro" id="IPR039001">
    <property type="entry name" value="Pal"/>
</dbReference>
<dbReference type="EMBL" id="JABBJJ010000030">
    <property type="protein sequence ID" value="NMO15021.1"/>
    <property type="molecule type" value="Genomic_DNA"/>
</dbReference>
<feature type="signal peptide" evidence="8">
    <location>
        <begin position="1"/>
        <end position="18"/>
    </location>
</feature>
<evidence type="ECO:0000256" key="1">
    <source>
        <dbReference type="ARBA" id="ARBA00022729"/>
    </source>
</evidence>
<protein>
    <recommendedName>
        <fullName evidence="6">Peptidoglycan-associated lipoprotein</fullName>
        <shortName evidence="6">PAL</shortName>
    </recommendedName>
</protein>
<feature type="domain" description="OmpA-like" evidence="9">
    <location>
        <begin position="55"/>
        <end position="172"/>
    </location>
</feature>
<evidence type="ECO:0000259" key="9">
    <source>
        <dbReference type="PROSITE" id="PS51123"/>
    </source>
</evidence>
<evidence type="ECO:0000313" key="11">
    <source>
        <dbReference type="Proteomes" id="UP000518300"/>
    </source>
</evidence>
<dbReference type="PROSITE" id="PS51123">
    <property type="entry name" value="OMPA_2"/>
    <property type="match status" value="1"/>
</dbReference>
<keyword evidence="4 6" id="KW-0998">Cell outer membrane</keyword>
<dbReference type="PANTHER" id="PTHR30329">
    <property type="entry name" value="STATOR ELEMENT OF FLAGELLAR MOTOR COMPLEX"/>
    <property type="match status" value="1"/>
</dbReference>
<evidence type="ECO:0000313" key="10">
    <source>
        <dbReference type="EMBL" id="NMO15021.1"/>
    </source>
</evidence>
<dbReference type="Gene3D" id="3.30.1330.60">
    <property type="entry name" value="OmpA-like domain"/>
    <property type="match status" value="1"/>
</dbReference>
<gene>
    <name evidence="6" type="primary">pal</name>
    <name evidence="10" type="ORF">HG543_09155</name>
</gene>
<keyword evidence="5 6" id="KW-0449">Lipoprotein</keyword>
<feature type="region of interest" description="Disordered" evidence="7">
    <location>
        <begin position="145"/>
        <end position="179"/>
    </location>
</feature>
<accession>A0A848LFD3</accession>
<name>A0A848LFD3_9BACT</name>
<evidence type="ECO:0000256" key="2">
    <source>
        <dbReference type="ARBA" id="ARBA00023136"/>
    </source>
</evidence>
<dbReference type="PRINTS" id="PR01021">
    <property type="entry name" value="OMPADOMAIN"/>
</dbReference>
<evidence type="ECO:0000256" key="4">
    <source>
        <dbReference type="ARBA" id="ARBA00023237"/>
    </source>
</evidence>
<comment type="similarity">
    <text evidence="6">Belongs to the Pal lipoprotein family.</text>
</comment>
<organism evidence="10 11">
    <name type="scientific">Pyxidicoccus fallax</name>
    <dbReference type="NCBI Taxonomy" id="394095"/>
    <lineage>
        <taxon>Bacteria</taxon>
        <taxon>Pseudomonadati</taxon>
        <taxon>Myxococcota</taxon>
        <taxon>Myxococcia</taxon>
        <taxon>Myxococcales</taxon>
        <taxon>Cystobacterineae</taxon>
        <taxon>Myxococcaceae</taxon>
        <taxon>Pyxidicoccus</taxon>
    </lineage>
</organism>
<comment type="subcellular location">
    <subcellularLocation>
        <location evidence="6">Cell outer membrane</location>
        <topology evidence="6">Lipid-anchor</topology>
    </subcellularLocation>
</comment>
<feature type="compositionally biased region" description="Low complexity" evidence="7">
    <location>
        <begin position="166"/>
        <end position="179"/>
    </location>
</feature>
<dbReference type="InterPro" id="IPR050330">
    <property type="entry name" value="Bact_OuterMem_StrucFunc"/>
</dbReference>
<dbReference type="Pfam" id="PF00691">
    <property type="entry name" value="OmpA"/>
    <property type="match status" value="1"/>
</dbReference>
<comment type="caution">
    <text evidence="10">The sequence shown here is derived from an EMBL/GenBank/DDBJ whole genome shotgun (WGS) entry which is preliminary data.</text>
</comment>
<keyword evidence="3 6" id="KW-0564">Palmitate</keyword>
<dbReference type="PROSITE" id="PS51257">
    <property type="entry name" value="PROKAR_LIPOPROTEIN"/>
    <property type="match status" value="1"/>
</dbReference>
<feature type="compositionally biased region" description="Basic and acidic residues" evidence="7">
    <location>
        <begin position="42"/>
        <end position="51"/>
    </location>
</feature>